<name>A0A9W6YUJ9_AMBMO</name>
<dbReference type="EMBL" id="BSXU01002765">
    <property type="protein sequence ID" value="GMG39259.1"/>
    <property type="molecule type" value="Genomic_DNA"/>
</dbReference>
<keyword evidence="1" id="KW-1133">Transmembrane helix</keyword>
<organism evidence="2 3">
    <name type="scientific">Ambrosiozyma monospora</name>
    <name type="common">Yeast</name>
    <name type="synonym">Endomycopsis monosporus</name>
    <dbReference type="NCBI Taxonomy" id="43982"/>
    <lineage>
        <taxon>Eukaryota</taxon>
        <taxon>Fungi</taxon>
        <taxon>Dikarya</taxon>
        <taxon>Ascomycota</taxon>
        <taxon>Saccharomycotina</taxon>
        <taxon>Pichiomycetes</taxon>
        <taxon>Pichiales</taxon>
        <taxon>Pichiaceae</taxon>
        <taxon>Ambrosiozyma</taxon>
    </lineage>
</organism>
<dbReference type="Proteomes" id="UP001165063">
    <property type="component" value="Unassembled WGS sequence"/>
</dbReference>
<evidence type="ECO:0000313" key="3">
    <source>
        <dbReference type="Proteomes" id="UP001165063"/>
    </source>
</evidence>
<keyword evidence="1" id="KW-0472">Membrane</keyword>
<keyword evidence="3" id="KW-1185">Reference proteome</keyword>
<dbReference type="AlphaFoldDB" id="A0A9W6YUJ9"/>
<comment type="caution">
    <text evidence="2">The sequence shown here is derived from an EMBL/GenBank/DDBJ whole genome shotgun (WGS) entry which is preliminary data.</text>
</comment>
<sequence>MEKFSDFRDKGTGISPFMPIPNPDDDKVLMKYLINPIVFAIKLPFAIALVPLLLLTTIVPQLHKLLLGIYLTVFFNVKQVEFLVDGVKKSNTKVINAKKPHINDIVFINFSSPLDSLALDLTSQTRNNIFLYIAKDGSIQEIGSPKAAFIFALTGATSIQSNNVDESLNLQKYKNKTVFLIIEGTTTNNKAILKFPKAFNLKLFVETNKSQFKFKAVNIKSHPTYLTVSPIPQSLHSFIYKNLSSICFNVSYKLKLFDDLGTSFTEDNVREKMSNFGRLKLISEDFDVDTKARFVKSYNRVKR</sequence>
<reference evidence="2" key="1">
    <citation type="submission" date="2023-04" db="EMBL/GenBank/DDBJ databases">
        <title>Ambrosiozyma monospora NBRC 1965.</title>
        <authorList>
            <person name="Ichikawa N."/>
            <person name="Sato H."/>
            <person name="Tonouchi N."/>
        </authorList>
    </citation>
    <scope>NUCLEOTIDE SEQUENCE</scope>
    <source>
        <strain evidence="2">NBRC 1965</strain>
    </source>
</reference>
<evidence type="ECO:0000256" key="1">
    <source>
        <dbReference type="SAM" id="Phobius"/>
    </source>
</evidence>
<keyword evidence="1" id="KW-0812">Transmembrane</keyword>
<proteinExistence type="predicted"/>
<dbReference type="OrthoDB" id="272512at2759"/>
<gene>
    <name evidence="2" type="ORF">Amon01_000519200</name>
</gene>
<accession>A0A9W6YUJ9</accession>
<protein>
    <submittedName>
        <fullName evidence="2">Unnamed protein product</fullName>
    </submittedName>
</protein>
<feature type="transmembrane region" description="Helical" evidence="1">
    <location>
        <begin position="37"/>
        <end position="59"/>
    </location>
</feature>
<evidence type="ECO:0000313" key="2">
    <source>
        <dbReference type="EMBL" id="GMG39259.1"/>
    </source>
</evidence>